<dbReference type="InterPro" id="IPR030662">
    <property type="entry name" value="DPH6/MJ0570"/>
</dbReference>
<evidence type="ECO:0000313" key="3">
    <source>
        <dbReference type="EMBL" id="NCS91130.1"/>
    </source>
</evidence>
<comment type="caution">
    <text evidence="3">The sequence shown here is derived from an EMBL/GenBank/DDBJ whole genome shotgun (WGS) entry which is preliminary data.</text>
</comment>
<dbReference type="InterPro" id="IPR002761">
    <property type="entry name" value="Diphthami_syn_dom"/>
</dbReference>
<evidence type="ECO:0000313" key="4">
    <source>
        <dbReference type="Proteomes" id="UP000738826"/>
    </source>
</evidence>
<organism evidence="3 4">
    <name type="scientific">Candidatus Altarchaeum hamiconexum</name>
    <dbReference type="NCBI Taxonomy" id="1803513"/>
    <lineage>
        <taxon>Archaea</taxon>
        <taxon>Candidatus Altarchaeota</taxon>
        <taxon>Candidatus Altiarchaeia</taxon>
        <taxon>Candidatus Altarchaeales</taxon>
        <taxon>Candidatus Altarchaeaceae</taxon>
        <taxon>Candidatus Altarchaeum</taxon>
    </lineage>
</organism>
<sequence length="229" mass="26321">MPDNIMFCSWSGGKDITLALYKCLNEGKKVHFLLNFAVDGKSHGLNREIIKSQAEAIGIPLIQRATTWENYEHDFDEEVLKLKEKSKCITGMIVGDIDLECHLDWIKKKSTDLCIEYYEPLWKRNREEILHEFVSEGFEAIVVNCAASAKFLPGRTINRETAENFIRDTKKAGICPCGENGEFHTLVIDGPLFKKKIEILESKIEETDTGKFGKKWILNIKKWRLKPKL</sequence>
<dbReference type="Gene3D" id="3.40.50.620">
    <property type="entry name" value="HUPs"/>
    <property type="match status" value="1"/>
</dbReference>
<dbReference type="EMBL" id="JAACVF010000041">
    <property type="protein sequence ID" value="NCN64776.1"/>
    <property type="molecule type" value="Genomic_DNA"/>
</dbReference>
<reference evidence="3" key="1">
    <citation type="submission" date="2019-11" db="EMBL/GenBank/DDBJ databases">
        <title>Lipid analysis of CO2-rich subsurface aquifers suggests an autotrophy-based deep biosphere with lysolipids enriched in CPR bacteria.</title>
        <authorList>
            <person name="Probst A.J."/>
            <person name="Elling F.J."/>
            <person name="Castelle C.J."/>
            <person name="Zhu Q."/>
            <person name="Elvert M."/>
            <person name="Birarda G."/>
            <person name="Holman H.-Y."/>
            <person name="Lane K.R."/>
            <person name="Ladd B."/>
            <person name="Ryan M.C."/>
            <person name="Woyke T."/>
            <person name="Hinrichs K.-U."/>
            <person name="Banfield J.F."/>
        </authorList>
    </citation>
    <scope>NUCLEOTIDE SEQUENCE</scope>
    <source>
        <strain evidence="2">CG_2015-01_33_1645</strain>
        <strain evidence="3">CG_2015-04_33_537</strain>
    </source>
</reference>
<dbReference type="GO" id="GO:0017183">
    <property type="term" value="P:protein histidyl modification to diphthamide"/>
    <property type="evidence" value="ECO:0007669"/>
    <property type="project" value="TreeGrafter"/>
</dbReference>
<dbReference type="PIRSF" id="PIRSF039123">
    <property type="entry name" value="Diphthamide_synthase"/>
    <property type="match status" value="1"/>
</dbReference>
<dbReference type="GO" id="GO:0017178">
    <property type="term" value="F:diphthine-ammonia ligase activity"/>
    <property type="evidence" value="ECO:0007669"/>
    <property type="project" value="UniProtKB-EC"/>
</dbReference>
<dbReference type="AlphaFoldDB" id="A0A8J8CIN7"/>
<name>A0A8J8CIN7_9ARCH</name>
<dbReference type="CDD" id="cd01994">
    <property type="entry name" value="AANH_PF0828-like"/>
    <property type="match status" value="1"/>
</dbReference>
<keyword evidence="3" id="KW-0436">Ligase</keyword>
<accession>A0A8J8CIN7</accession>
<dbReference type="PANTHER" id="PTHR12196">
    <property type="entry name" value="DOMAIN OF UNKNOWN FUNCTION 71 DUF71 -CONTAINING PROTEIN"/>
    <property type="match status" value="1"/>
</dbReference>
<dbReference type="InterPro" id="IPR014729">
    <property type="entry name" value="Rossmann-like_a/b/a_fold"/>
</dbReference>
<feature type="domain" description="Diphthamide synthase" evidence="1">
    <location>
        <begin position="10"/>
        <end position="224"/>
    </location>
</feature>
<dbReference type="Proteomes" id="UP000738826">
    <property type="component" value="Unassembled WGS sequence"/>
</dbReference>
<evidence type="ECO:0000259" key="1">
    <source>
        <dbReference type="Pfam" id="PF01902"/>
    </source>
</evidence>
<dbReference type="Gene3D" id="3.90.1490.10">
    <property type="entry name" value="putative n-type atp pyrophosphatase, domain 2"/>
    <property type="match status" value="1"/>
</dbReference>
<protein>
    <submittedName>
        <fullName evidence="3">Diphthine--ammonia ligase</fullName>
        <ecNumber evidence="3">6.3.1.14</ecNumber>
    </submittedName>
</protein>
<dbReference type="Pfam" id="PF01902">
    <property type="entry name" value="Diphthami_syn_2"/>
    <property type="match status" value="1"/>
</dbReference>
<dbReference type="PANTHER" id="PTHR12196:SF2">
    <property type="entry name" value="DIPHTHINE--AMMONIA LIGASE"/>
    <property type="match status" value="1"/>
</dbReference>
<dbReference type="EC" id="6.3.1.14" evidence="3"/>
<evidence type="ECO:0000313" key="2">
    <source>
        <dbReference type="EMBL" id="NCN64776.1"/>
    </source>
</evidence>
<dbReference type="NCBIfam" id="TIGR00290">
    <property type="entry name" value="MJ0570_dom"/>
    <property type="match status" value="1"/>
</dbReference>
<gene>
    <name evidence="3" type="ORF">GW779_01730</name>
    <name evidence="2" type="ORF">GW910_01695</name>
</gene>
<dbReference type="EMBL" id="JAACQH010000028">
    <property type="protein sequence ID" value="NCS91130.1"/>
    <property type="molecule type" value="Genomic_DNA"/>
</dbReference>
<dbReference type="Proteomes" id="UP000768163">
    <property type="component" value="Unassembled WGS sequence"/>
</dbReference>
<dbReference type="SUPFAM" id="SSF52402">
    <property type="entry name" value="Adenine nucleotide alpha hydrolases-like"/>
    <property type="match status" value="1"/>
</dbReference>
<proteinExistence type="predicted"/>